<feature type="domain" description="RRM" evidence="3">
    <location>
        <begin position="127"/>
        <end position="205"/>
    </location>
</feature>
<comment type="caution">
    <text evidence="4">The sequence shown here is derived from an EMBL/GenBank/DDBJ whole genome shotgun (WGS) entry which is preliminary data.</text>
</comment>
<keyword evidence="5" id="KW-1185">Reference proteome</keyword>
<evidence type="ECO:0000259" key="3">
    <source>
        <dbReference type="PROSITE" id="PS50102"/>
    </source>
</evidence>
<sequence>MIQLWNCFYKFSKLQTYTNQLKESISKNLRNFAYAQQIPKEWNESKFKEFIDPQTQYVRKVHFVIDSQDKFNGRAFIEMESENAVEDFLKQFKENKIEDLDAKIQISMNPLVLKIYRKSLDQEKNEKKAFLKGLPRTMKNEDLLELAKDFGDIENISILKDQKGEFNRGQANIIFKKAEDARKFKYFVNGKEFLGKKIVIQLRPHQEENEEQIDENNKMNKEEIKNDQSKVDYSNLQKLLDAE</sequence>
<dbReference type="PROSITE" id="PS50102">
    <property type="entry name" value="RRM"/>
    <property type="match status" value="1"/>
</dbReference>
<proteinExistence type="predicted"/>
<dbReference type="PANTHER" id="PTHR15241:SF304">
    <property type="entry name" value="RRM DOMAIN-CONTAINING PROTEIN"/>
    <property type="match status" value="1"/>
</dbReference>
<evidence type="ECO:0000256" key="1">
    <source>
        <dbReference type="PROSITE-ProRule" id="PRU00176"/>
    </source>
</evidence>
<dbReference type="Pfam" id="PF00076">
    <property type="entry name" value="RRM_1"/>
    <property type="match status" value="1"/>
</dbReference>
<reference evidence="4" key="1">
    <citation type="submission" date="2021-01" db="EMBL/GenBank/DDBJ databases">
        <authorList>
            <consortium name="Genoscope - CEA"/>
            <person name="William W."/>
        </authorList>
    </citation>
    <scope>NUCLEOTIDE SEQUENCE</scope>
</reference>
<dbReference type="SMART" id="SM00360">
    <property type="entry name" value="RRM"/>
    <property type="match status" value="2"/>
</dbReference>
<keyword evidence="1" id="KW-0694">RNA-binding</keyword>
<dbReference type="InterPro" id="IPR000504">
    <property type="entry name" value="RRM_dom"/>
</dbReference>
<dbReference type="GO" id="GO:0003723">
    <property type="term" value="F:RNA binding"/>
    <property type="evidence" value="ECO:0007669"/>
    <property type="project" value="UniProtKB-UniRule"/>
</dbReference>
<dbReference type="PANTHER" id="PTHR15241">
    <property type="entry name" value="TRANSFORMER-2-RELATED"/>
    <property type="match status" value="1"/>
</dbReference>
<dbReference type="CDD" id="cd00590">
    <property type="entry name" value="RRM_SF"/>
    <property type="match status" value="2"/>
</dbReference>
<dbReference type="Proteomes" id="UP000692954">
    <property type="component" value="Unassembled WGS sequence"/>
</dbReference>
<name>A0A8S1JUL5_9CILI</name>
<organism evidence="4 5">
    <name type="scientific">Paramecium sonneborni</name>
    <dbReference type="NCBI Taxonomy" id="65129"/>
    <lineage>
        <taxon>Eukaryota</taxon>
        <taxon>Sar</taxon>
        <taxon>Alveolata</taxon>
        <taxon>Ciliophora</taxon>
        <taxon>Intramacronucleata</taxon>
        <taxon>Oligohymenophorea</taxon>
        <taxon>Peniculida</taxon>
        <taxon>Parameciidae</taxon>
        <taxon>Paramecium</taxon>
    </lineage>
</organism>
<evidence type="ECO:0000313" key="4">
    <source>
        <dbReference type="EMBL" id="CAD8046293.1"/>
    </source>
</evidence>
<evidence type="ECO:0000313" key="5">
    <source>
        <dbReference type="Proteomes" id="UP000692954"/>
    </source>
</evidence>
<protein>
    <recommendedName>
        <fullName evidence="3">RRM domain-containing protein</fullName>
    </recommendedName>
</protein>
<accession>A0A8S1JUL5</accession>
<dbReference type="EMBL" id="CAJJDN010000001">
    <property type="protein sequence ID" value="CAD8046293.1"/>
    <property type="molecule type" value="Genomic_DNA"/>
</dbReference>
<gene>
    <name evidence="4" type="ORF">PSON_ATCC_30995.1.T0010538</name>
</gene>
<dbReference type="OrthoDB" id="639027at2759"/>
<feature type="region of interest" description="Disordered" evidence="2">
    <location>
        <begin position="205"/>
        <end position="230"/>
    </location>
</feature>
<feature type="compositionally biased region" description="Basic and acidic residues" evidence="2">
    <location>
        <begin position="215"/>
        <end position="230"/>
    </location>
</feature>
<dbReference type="AlphaFoldDB" id="A0A8S1JUL5"/>
<evidence type="ECO:0000256" key="2">
    <source>
        <dbReference type="SAM" id="MobiDB-lite"/>
    </source>
</evidence>